<proteinExistence type="predicted"/>
<sequence length="1134" mass="125338">MRTHLAIYLFLTVFAGIGYMPTVLAQTPMLVEAEDFQFKGGWQAERAAGMQASNDSILRVFSGKAAPAFTVIAVKTAGNYTVWVRAVDYPANKPGTRLFRVAVNEQPVEQEAGRHGKEGYYWEKIGSTILTAGENVLTLEDTRGNFGRCDAIFLAKDNVDPNAQPVAELRRYKLKPLTAPYTPPAPPPFAGPAAIPSTARVVAAISNERLRLQFVQNANGIFARSAVKAAAHNTANQWIPIAGGSEGNRVFLLSAVKPQIGFGSFFPSWNGTRSYGSFLSRGKKFAVLAPESLRNPFLAGTLKACRPIAVKQASANKLSVTYQTTDGDTLQGTWQLNAGASHLQLTLTYTPQQTGYYSLVVSAFNELPLDKVTNIQLPPMFQYQRIPAQPILLPSAMMPQPLAMAEVKQGNGVMTSFISGTPASFPLDWAQAYTSPMGFTIKNERNQVQPVSCSPILGLNDSQVQAGQSLTRHFALGILAANWNDALEYISDSIYRVKDYRTQAVSLTETAFNITDLIRNDTAAGWDPVLKGFYDIEADPTQLITVVQAAPLALVSAAVLAHDESFYTSRALPAIEYTLSRNGFRWGYQRFVAGHAVNKKVALLSPFNTQFTTAYYEGLDQLLGRANPWLKQVALPGDKIRLANGYSVQIPEWTQELAAYRLTKDQHWLDATVRDAAAYITRAVYGAQTTPLSKQPFYNASFYAYWWDLLDLYDLTKDPRFLQAAETTAFHTLAGVRVYPAIKDTLQTIHPGNAYEGNTSVWWKGALHYRLGFPRHEGDVREQQVPESLVSPVGLGFEQPYTFFDPGKLVRHVFMSNWAPHLLRLYSYDHRKIFETYARNAIIGRFTNYPGYYATGFTNITMQPDFPYKGPDVSSIYYHHIPPHLAFTLDYLVTEAIQRSGGNVYFPYGKQDGFVWFNNRVFGGGTGTIMGDSTVHLWMKKGLLTIDNPALNYVTAVGDDRFWLILLNESSGQSAAHIQMGAETPVKDNTPATVYATDKKQVPMQQRQLAVTLPAHGYTVISFPLAAKTANKPIPPVKNGMQVLQLGAGIGKCYVFRIRSPFGWDSIYGYLESQPAGALQCTVLVNNTETTVTSYPYEWSVHPLNAQEAVTVKVKLRTDSGETDEGTVVFDGAQ</sequence>
<dbReference type="Proteomes" id="UP000324611">
    <property type="component" value="Unassembled WGS sequence"/>
</dbReference>
<accession>A0A5B2VWZ9</accession>
<reference evidence="1 2" key="1">
    <citation type="submission" date="2019-09" db="EMBL/GenBank/DDBJ databases">
        <title>Chitinophaga ginsengihumi sp. nov., isolated from soil of ginseng rhizosphere.</title>
        <authorList>
            <person name="Lee J."/>
        </authorList>
    </citation>
    <scope>NUCLEOTIDE SEQUENCE [LARGE SCALE GENOMIC DNA]</scope>
    <source>
        <strain evidence="1 2">BN140078</strain>
    </source>
</reference>
<reference evidence="1 2" key="2">
    <citation type="submission" date="2019-09" db="EMBL/GenBank/DDBJ databases">
        <authorList>
            <person name="Jin C."/>
        </authorList>
    </citation>
    <scope>NUCLEOTIDE SEQUENCE [LARGE SCALE GENOMIC DNA]</scope>
    <source>
        <strain evidence="1 2">BN140078</strain>
    </source>
</reference>
<dbReference type="Gene3D" id="2.60.120.260">
    <property type="entry name" value="Galactose-binding domain-like"/>
    <property type="match status" value="1"/>
</dbReference>
<keyword evidence="2" id="KW-1185">Reference proteome</keyword>
<evidence type="ECO:0000313" key="1">
    <source>
        <dbReference type="EMBL" id="KAA2243304.1"/>
    </source>
</evidence>
<organism evidence="1 2">
    <name type="scientific">Chitinophaga agrisoli</name>
    <dbReference type="NCBI Taxonomy" id="2607653"/>
    <lineage>
        <taxon>Bacteria</taxon>
        <taxon>Pseudomonadati</taxon>
        <taxon>Bacteroidota</taxon>
        <taxon>Chitinophagia</taxon>
        <taxon>Chitinophagales</taxon>
        <taxon>Chitinophagaceae</taxon>
        <taxon>Chitinophaga</taxon>
    </lineage>
</organism>
<dbReference type="AlphaFoldDB" id="A0A5B2VWZ9"/>
<dbReference type="SUPFAM" id="SSF49785">
    <property type="entry name" value="Galactose-binding domain-like"/>
    <property type="match status" value="1"/>
</dbReference>
<dbReference type="InterPro" id="IPR008979">
    <property type="entry name" value="Galactose-bd-like_sf"/>
</dbReference>
<evidence type="ECO:0000313" key="2">
    <source>
        <dbReference type="Proteomes" id="UP000324611"/>
    </source>
</evidence>
<protein>
    <submittedName>
        <fullName evidence="1">Uncharacterized protein</fullName>
    </submittedName>
</protein>
<dbReference type="EMBL" id="VUOC01000002">
    <property type="protein sequence ID" value="KAA2243304.1"/>
    <property type="molecule type" value="Genomic_DNA"/>
</dbReference>
<dbReference type="RefSeq" id="WP_149838180.1">
    <property type="nucleotide sequence ID" value="NZ_VUOC01000002.1"/>
</dbReference>
<comment type="caution">
    <text evidence="1">The sequence shown here is derived from an EMBL/GenBank/DDBJ whole genome shotgun (WGS) entry which is preliminary data.</text>
</comment>
<gene>
    <name evidence="1" type="ORF">F0L74_12410</name>
</gene>
<name>A0A5B2VWZ9_9BACT</name>